<evidence type="ECO:0000313" key="1">
    <source>
        <dbReference type="EMBL" id="CAD8150021.1"/>
    </source>
</evidence>
<dbReference type="OMA" id="HDFFFQQ"/>
<dbReference type="EMBL" id="CAJJDP010000023">
    <property type="protein sequence ID" value="CAD8150021.1"/>
    <property type="molecule type" value="Genomic_DNA"/>
</dbReference>
<gene>
    <name evidence="1" type="ORF">POCTA_138.1.T0230123</name>
</gene>
<comment type="caution">
    <text evidence="1">The sequence shown here is derived from an EMBL/GenBank/DDBJ whole genome shotgun (WGS) entry which is preliminary data.</text>
</comment>
<sequence>MTSIKEKPGFLNRQKIHDILTNQVQSLPIQHCRQNSDNIKLLKITEQAKRTPLISTRKTIDQNVTSKNLTKLKLSHHKHGSLDFEPFQLNNGTKIGKFTQIKSARSKKINLFDLSKQINNINNCQLESKNQTIKTQSQFKNEQIYDENILDLLLLNTMELKEMLSVNKEPAQKTQRTKPKITFITNTKGLPHDFFFQQ</sequence>
<reference evidence="1" key="1">
    <citation type="submission" date="2021-01" db="EMBL/GenBank/DDBJ databases">
        <authorList>
            <consortium name="Genoscope - CEA"/>
            <person name="William W."/>
        </authorList>
    </citation>
    <scope>NUCLEOTIDE SEQUENCE</scope>
</reference>
<evidence type="ECO:0000313" key="2">
    <source>
        <dbReference type="Proteomes" id="UP000683925"/>
    </source>
</evidence>
<accession>A0A8S1T7Y9</accession>
<keyword evidence="2" id="KW-1185">Reference proteome</keyword>
<dbReference type="OrthoDB" id="294121at2759"/>
<proteinExistence type="predicted"/>
<dbReference type="Proteomes" id="UP000683925">
    <property type="component" value="Unassembled WGS sequence"/>
</dbReference>
<organism evidence="1 2">
    <name type="scientific">Paramecium octaurelia</name>
    <dbReference type="NCBI Taxonomy" id="43137"/>
    <lineage>
        <taxon>Eukaryota</taxon>
        <taxon>Sar</taxon>
        <taxon>Alveolata</taxon>
        <taxon>Ciliophora</taxon>
        <taxon>Intramacronucleata</taxon>
        <taxon>Oligohymenophorea</taxon>
        <taxon>Peniculida</taxon>
        <taxon>Parameciidae</taxon>
        <taxon>Paramecium</taxon>
    </lineage>
</organism>
<dbReference type="AlphaFoldDB" id="A0A8S1T7Y9"/>
<name>A0A8S1T7Y9_PAROT</name>
<protein>
    <submittedName>
        <fullName evidence="1">Uncharacterized protein</fullName>
    </submittedName>
</protein>